<evidence type="ECO:0000313" key="10">
    <source>
        <dbReference type="EMBL" id="MXU91116.1"/>
    </source>
</evidence>
<dbReference type="AlphaFoldDB" id="A0A6B0UNA2"/>
<evidence type="ECO:0000256" key="1">
    <source>
        <dbReference type="ARBA" id="ARBA00004448"/>
    </source>
</evidence>
<keyword evidence="6 9" id="KW-1133">Transmembrane helix</keyword>
<feature type="transmembrane region" description="Helical" evidence="9">
    <location>
        <begin position="89"/>
        <end position="108"/>
    </location>
</feature>
<evidence type="ECO:0000256" key="3">
    <source>
        <dbReference type="ARBA" id="ARBA00022448"/>
    </source>
</evidence>
<dbReference type="EMBL" id="GIFC01009033">
    <property type="protein sequence ID" value="MXU91116.1"/>
    <property type="molecule type" value="Transcribed_RNA"/>
</dbReference>
<evidence type="ECO:0000256" key="8">
    <source>
        <dbReference type="ARBA" id="ARBA00023136"/>
    </source>
</evidence>
<evidence type="ECO:0000256" key="4">
    <source>
        <dbReference type="ARBA" id="ARBA00022692"/>
    </source>
</evidence>
<evidence type="ECO:0000256" key="6">
    <source>
        <dbReference type="ARBA" id="ARBA00022989"/>
    </source>
</evidence>
<comment type="function">
    <text evidence="9">Mediates the uptake of pyruvate into mitochondria.</text>
</comment>
<comment type="subcellular location">
    <subcellularLocation>
        <location evidence="1 9">Mitochondrion inner membrane</location>
        <topology evidence="1 9">Multi-pass membrane protein</topology>
    </subcellularLocation>
</comment>
<evidence type="ECO:0000256" key="9">
    <source>
        <dbReference type="RuleBase" id="RU363100"/>
    </source>
</evidence>
<keyword evidence="7 9" id="KW-0496">Mitochondrion</keyword>
<dbReference type="InterPro" id="IPR005336">
    <property type="entry name" value="MPC"/>
</dbReference>
<comment type="caution">
    <text evidence="9">Lacks conserved residue(s) required for the propagation of feature annotation.</text>
</comment>
<keyword evidence="5 9" id="KW-0999">Mitochondrion inner membrane</keyword>
<organism evidence="10">
    <name type="scientific">Ixodes ricinus</name>
    <name type="common">Common tick</name>
    <name type="synonym">Acarus ricinus</name>
    <dbReference type="NCBI Taxonomy" id="34613"/>
    <lineage>
        <taxon>Eukaryota</taxon>
        <taxon>Metazoa</taxon>
        <taxon>Ecdysozoa</taxon>
        <taxon>Arthropoda</taxon>
        <taxon>Chelicerata</taxon>
        <taxon>Arachnida</taxon>
        <taxon>Acari</taxon>
        <taxon>Parasitiformes</taxon>
        <taxon>Ixodida</taxon>
        <taxon>Ixodoidea</taxon>
        <taxon>Ixodidae</taxon>
        <taxon>Ixodinae</taxon>
        <taxon>Ixodes</taxon>
    </lineage>
</organism>
<dbReference type="GO" id="GO:0005743">
    <property type="term" value="C:mitochondrial inner membrane"/>
    <property type="evidence" value="ECO:0007669"/>
    <property type="project" value="UniProtKB-SubCell"/>
</dbReference>
<sequence length="120" mass="13365">MAASLYRALVNTADKFVPGKLRPLWEHPAGPKTVFFWAPSFKWALVVAGIGDLARPADKLSASQSTALAATGIIWSRYSMVIIPKNYNLFSVNIFVALTGLYQLLRIFRHRQSLKEGNKT</sequence>
<evidence type="ECO:0000256" key="5">
    <source>
        <dbReference type="ARBA" id="ARBA00022792"/>
    </source>
</evidence>
<protein>
    <recommendedName>
        <fullName evidence="9">Mitochondrial pyruvate carrier</fullName>
    </recommendedName>
</protein>
<accession>A0A6B0UNA2</accession>
<keyword evidence="3 9" id="KW-0813">Transport</keyword>
<name>A0A6B0UNA2_IXORI</name>
<keyword evidence="4 9" id="KW-0812">Transmembrane</keyword>
<proteinExistence type="inferred from homology"/>
<keyword evidence="10" id="KW-0670">Pyruvate</keyword>
<evidence type="ECO:0000256" key="2">
    <source>
        <dbReference type="ARBA" id="ARBA00006416"/>
    </source>
</evidence>
<keyword evidence="8 9" id="KW-0472">Membrane</keyword>
<dbReference type="GO" id="GO:0006850">
    <property type="term" value="P:pyruvate import into mitochondria"/>
    <property type="evidence" value="ECO:0007669"/>
    <property type="project" value="InterPro"/>
</dbReference>
<dbReference type="Pfam" id="PF03650">
    <property type="entry name" value="MPC"/>
    <property type="match status" value="1"/>
</dbReference>
<dbReference type="PANTHER" id="PTHR14154">
    <property type="entry name" value="UPF0041 BRAIN PROTEIN 44-RELATED"/>
    <property type="match status" value="1"/>
</dbReference>
<comment type="similarity">
    <text evidence="2 9">Belongs to the mitochondrial pyruvate carrier (MPC) (TC 2.A.105) family.</text>
</comment>
<evidence type="ECO:0000256" key="7">
    <source>
        <dbReference type="ARBA" id="ARBA00023128"/>
    </source>
</evidence>
<reference evidence="10" key="1">
    <citation type="submission" date="2019-12" db="EMBL/GenBank/DDBJ databases">
        <title>An insight into the sialome of adult female Ixodes ricinus ticks feeding for 6 days.</title>
        <authorList>
            <person name="Perner J."/>
            <person name="Ribeiro J.M.C."/>
        </authorList>
    </citation>
    <scope>NUCLEOTIDE SEQUENCE</scope>
    <source>
        <strain evidence="10">Semi-engorged</strain>
        <tissue evidence="10">Salivary glands</tissue>
    </source>
</reference>